<dbReference type="SMART" id="SM00320">
    <property type="entry name" value="WD40"/>
    <property type="match status" value="8"/>
</dbReference>
<proteinExistence type="predicted"/>
<evidence type="ECO:0000259" key="7">
    <source>
        <dbReference type="PROSITE" id="PS50014"/>
    </source>
</evidence>
<dbReference type="SUPFAM" id="SSF47370">
    <property type="entry name" value="Bromodomain"/>
    <property type="match status" value="1"/>
</dbReference>
<dbReference type="PROSITE" id="PS00678">
    <property type="entry name" value="WD_REPEATS_1"/>
    <property type="match status" value="3"/>
</dbReference>
<dbReference type="GO" id="GO:0005634">
    <property type="term" value="C:nucleus"/>
    <property type="evidence" value="ECO:0007669"/>
    <property type="project" value="TreeGrafter"/>
</dbReference>
<dbReference type="CDD" id="cd00200">
    <property type="entry name" value="WD40"/>
    <property type="match status" value="1"/>
</dbReference>
<dbReference type="InterPro" id="IPR001680">
    <property type="entry name" value="WD40_rpt"/>
</dbReference>
<evidence type="ECO:0000313" key="8">
    <source>
        <dbReference type="EMBL" id="KAK4525956.1"/>
    </source>
</evidence>
<evidence type="ECO:0000256" key="3">
    <source>
        <dbReference type="ARBA" id="ARBA00023117"/>
    </source>
</evidence>
<comment type="caution">
    <text evidence="8">The sequence shown here is derived from an EMBL/GenBank/DDBJ whole genome shotgun (WGS) entry which is preliminary data.</text>
</comment>
<feature type="compositionally biased region" description="Polar residues" evidence="6">
    <location>
        <begin position="778"/>
        <end position="793"/>
    </location>
</feature>
<feature type="compositionally biased region" description="Polar residues" evidence="6">
    <location>
        <begin position="302"/>
        <end position="327"/>
    </location>
</feature>
<feature type="compositionally biased region" description="Basic and acidic residues" evidence="6">
    <location>
        <begin position="698"/>
        <end position="711"/>
    </location>
</feature>
<evidence type="ECO:0000256" key="4">
    <source>
        <dbReference type="PROSITE-ProRule" id="PRU00035"/>
    </source>
</evidence>
<feature type="region of interest" description="Disordered" evidence="6">
    <location>
        <begin position="293"/>
        <end position="335"/>
    </location>
</feature>
<dbReference type="InterPro" id="IPR001487">
    <property type="entry name" value="Bromodomain"/>
</dbReference>
<feature type="repeat" description="WD" evidence="5">
    <location>
        <begin position="387"/>
        <end position="419"/>
    </location>
</feature>
<dbReference type="SUPFAM" id="SSF50978">
    <property type="entry name" value="WD40 repeat-like"/>
    <property type="match status" value="2"/>
</dbReference>
<feature type="domain" description="Bromo" evidence="7">
    <location>
        <begin position="1063"/>
        <end position="1134"/>
    </location>
</feature>
<dbReference type="InterPro" id="IPR052060">
    <property type="entry name" value="Bromo_WD_repeat"/>
</dbReference>
<keyword evidence="3 4" id="KW-0103">Bromodomain</keyword>
<dbReference type="PRINTS" id="PR00503">
    <property type="entry name" value="BROMODOMAIN"/>
</dbReference>
<feature type="compositionally biased region" description="Basic residues" evidence="6">
    <location>
        <begin position="719"/>
        <end position="729"/>
    </location>
</feature>
<protein>
    <recommendedName>
        <fullName evidence="7">Bromo domain-containing protein</fullName>
    </recommendedName>
</protein>
<dbReference type="InterPro" id="IPR057452">
    <property type="entry name" value="BRWD/PHIP_N"/>
</dbReference>
<evidence type="ECO:0000256" key="2">
    <source>
        <dbReference type="ARBA" id="ARBA00022737"/>
    </source>
</evidence>
<dbReference type="EMBL" id="JANCYU010000035">
    <property type="protein sequence ID" value="KAK4525956.1"/>
    <property type="molecule type" value="Genomic_DNA"/>
</dbReference>
<feature type="repeat" description="WD" evidence="5">
    <location>
        <begin position="234"/>
        <end position="270"/>
    </location>
</feature>
<evidence type="ECO:0000256" key="1">
    <source>
        <dbReference type="ARBA" id="ARBA00022574"/>
    </source>
</evidence>
<dbReference type="InterPro" id="IPR036322">
    <property type="entry name" value="WD40_repeat_dom_sf"/>
</dbReference>
<feature type="region of interest" description="Disordered" evidence="6">
    <location>
        <begin position="698"/>
        <end position="840"/>
    </location>
</feature>
<dbReference type="AlphaFoldDB" id="A0AAV9IFG4"/>
<feature type="compositionally biased region" description="Acidic residues" evidence="6">
    <location>
        <begin position="755"/>
        <end position="769"/>
    </location>
</feature>
<dbReference type="PANTHER" id="PTHR16266">
    <property type="entry name" value="WD REPEAT DOMAIN 9"/>
    <property type="match status" value="1"/>
</dbReference>
<dbReference type="PANTHER" id="PTHR16266:SF17">
    <property type="entry name" value="BRWD3"/>
    <property type="match status" value="1"/>
</dbReference>
<keyword evidence="1 5" id="KW-0853">WD repeat</keyword>
<feature type="repeat" description="WD" evidence="5">
    <location>
        <begin position="460"/>
        <end position="494"/>
    </location>
</feature>
<dbReference type="CDD" id="cd04369">
    <property type="entry name" value="Bromodomain"/>
    <property type="match status" value="1"/>
</dbReference>
<dbReference type="InterPro" id="IPR015943">
    <property type="entry name" value="WD40/YVTN_repeat-like_dom_sf"/>
</dbReference>
<dbReference type="Pfam" id="PF00439">
    <property type="entry name" value="Bromodomain"/>
    <property type="match status" value="1"/>
</dbReference>
<gene>
    <name evidence="8" type="ORF">GAYE_SCF18G3865</name>
</gene>
<sequence length="1185" mass="135676">MSCSKETTQSFQGIPNEREVAFLALKFLSQFPCDESVQRLAQDLSSRCLLPVEYDWKGNMRTTSFEELSKLYPHIDGNFLITALGKVLPREPNPLTTLLQVPKEKRAKRKKRPRSCINLVFQRAIERVPTRIEVWPTAFLYSNIKKLKTVVGHIKPVYCIAFDSLCNYLVTGADDHRIKVWSVETGYLLYTLKFHEAEITDLAMHPWKPILVSASNDSSLCVWDLRSGILLRVLKGHSRGSSAVTFCRNPERPFVASGGFDGCILLWNIDHPELGPFRESIVAQLGTVRSDEDELDDDFVPSSGSDEQGNNVEESNRMEIQSESGAESFSVEDSTDGEEIDSYLQILSLEFNNAGTLLAVGASNHRAYLYSVLSDGEQPQVQQLAVLKGHTGAVYHVRFSHRGERLVSGGTDGRARIWKRKNIQGTQWSSIMLSMRQDHIGPSSREPTARYRRLNEPPRVTSLVWSLDDKYLVTASSDCNIRVWNSTTGDLVHCLTEHGNHIYVLDTHPCDKRVILSADHNMTIILWDIEHGVVLKKFSLGHENTSLFMMSSVNFRILDGCFSPNGMLFAISDESGAFVLFGHGNGENLALAPEQQFFVDDLETEQVHTIEERERRAKTPRTSLLCDLRGITYPLGMQPLHIFREHSCDHRSLMEQEHAHSVLVARAEASRQLELEEQERIAREERNRARTAAIARLRREMNDSDSDHEGESSSGNIRQRLRRRVSRKRSMIDYSFSESSESSSDPELTYSTSDYSEDTMEDSTSESNDESNSMVDMNESTNSQVSEASSMSNTDRHNLRRKNWKQSHQKASSSSGRKKENGRRVVRNAKTAVSSTQPKINTRRKLMRSEWLRALSNDPSVYEYVPQVDDEIFYFPKGHLDFIRAEGFGQDNYVEFVEYYKDAERPKKLKICCVDYIIVQRRKPCTAARLEVIPLEGASSENTRLELDYMFSEQVPDFIVLASRVETSLCRHWRVGERFRTVYIGRNGQKSFYYGTVRSVSRNMYREPWNSICVQWDADKTEEMLSPWELMEPFDVTLDSNPLQEPWISILNTWTDAFEEDEQLVEMCVPFFVSLEELVVFPGYTDVIALPINLEIVYLRLRNGFYRSLNSFDNDLKLVRDNCILYNEDGSAIQEQARQMYERLHSMFIDSLCKPSQCNGFHETVGSSSRRTRTVKRIEMSSEED</sequence>
<evidence type="ECO:0000313" key="9">
    <source>
        <dbReference type="Proteomes" id="UP001300502"/>
    </source>
</evidence>
<accession>A0AAV9IFG4</accession>
<dbReference type="InterPro" id="IPR019775">
    <property type="entry name" value="WD40_repeat_CS"/>
</dbReference>
<dbReference type="GO" id="GO:0006357">
    <property type="term" value="P:regulation of transcription by RNA polymerase II"/>
    <property type="evidence" value="ECO:0007669"/>
    <property type="project" value="TreeGrafter"/>
</dbReference>
<feature type="repeat" description="WD" evidence="5">
    <location>
        <begin position="192"/>
        <end position="233"/>
    </location>
</feature>
<dbReference type="GO" id="GO:0008360">
    <property type="term" value="P:regulation of cell shape"/>
    <property type="evidence" value="ECO:0007669"/>
    <property type="project" value="TreeGrafter"/>
</dbReference>
<dbReference type="PROSITE" id="PS50294">
    <property type="entry name" value="WD_REPEATS_REGION"/>
    <property type="match status" value="4"/>
</dbReference>
<keyword evidence="2" id="KW-0677">Repeat</keyword>
<dbReference type="PROSITE" id="PS50082">
    <property type="entry name" value="WD_REPEATS_2"/>
    <property type="match status" value="5"/>
</dbReference>
<dbReference type="InterPro" id="IPR057451">
    <property type="entry name" value="BRWD/PHIP_AD"/>
</dbReference>
<organism evidence="8 9">
    <name type="scientific">Galdieria yellowstonensis</name>
    <dbReference type="NCBI Taxonomy" id="3028027"/>
    <lineage>
        <taxon>Eukaryota</taxon>
        <taxon>Rhodophyta</taxon>
        <taxon>Bangiophyceae</taxon>
        <taxon>Galdieriales</taxon>
        <taxon>Galdieriaceae</taxon>
        <taxon>Galdieria</taxon>
    </lineage>
</organism>
<feature type="repeat" description="WD" evidence="5">
    <location>
        <begin position="150"/>
        <end position="191"/>
    </location>
</feature>
<feature type="compositionally biased region" description="Basic residues" evidence="6">
    <location>
        <begin position="798"/>
        <end position="808"/>
    </location>
</feature>
<keyword evidence="9" id="KW-1185">Reference proteome</keyword>
<name>A0AAV9IFG4_9RHOD</name>
<dbReference type="Gene3D" id="2.130.10.10">
    <property type="entry name" value="YVTN repeat-like/Quinoprotein amine dehydrogenase"/>
    <property type="match status" value="3"/>
</dbReference>
<feature type="compositionally biased region" description="Polar residues" evidence="6">
    <location>
        <begin position="831"/>
        <end position="840"/>
    </location>
</feature>
<dbReference type="Proteomes" id="UP001300502">
    <property type="component" value="Unassembled WGS sequence"/>
</dbReference>
<dbReference type="Pfam" id="PF25437">
    <property type="entry name" value="BRWD1_N"/>
    <property type="match status" value="1"/>
</dbReference>
<dbReference type="PROSITE" id="PS50014">
    <property type="entry name" value="BROMODOMAIN_2"/>
    <property type="match status" value="1"/>
</dbReference>
<evidence type="ECO:0000256" key="5">
    <source>
        <dbReference type="PROSITE-ProRule" id="PRU00221"/>
    </source>
</evidence>
<dbReference type="Pfam" id="PF25313">
    <property type="entry name" value="BRWD_AD"/>
    <property type="match status" value="1"/>
</dbReference>
<dbReference type="Pfam" id="PF00400">
    <property type="entry name" value="WD40"/>
    <property type="match status" value="6"/>
</dbReference>
<dbReference type="InterPro" id="IPR036427">
    <property type="entry name" value="Bromodomain-like_sf"/>
</dbReference>
<dbReference type="GO" id="GO:0007010">
    <property type="term" value="P:cytoskeleton organization"/>
    <property type="evidence" value="ECO:0007669"/>
    <property type="project" value="TreeGrafter"/>
</dbReference>
<reference evidence="8 9" key="1">
    <citation type="submission" date="2022-07" db="EMBL/GenBank/DDBJ databases">
        <title>Genome-wide signatures of adaptation to extreme environments.</title>
        <authorList>
            <person name="Cho C.H."/>
            <person name="Yoon H.S."/>
        </authorList>
    </citation>
    <scope>NUCLEOTIDE SEQUENCE [LARGE SCALE GENOMIC DNA]</scope>
    <source>
        <strain evidence="8 9">108.79 E11</strain>
    </source>
</reference>
<evidence type="ECO:0000256" key="6">
    <source>
        <dbReference type="SAM" id="MobiDB-lite"/>
    </source>
</evidence>
<dbReference type="Gene3D" id="1.20.920.10">
    <property type="entry name" value="Bromodomain-like"/>
    <property type="match status" value="1"/>
</dbReference>